<feature type="repeat" description="WD" evidence="3">
    <location>
        <begin position="266"/>
        <end position="307"/>
    </location>
</feature>
<dbReference type="InterPro" id="IPR036322">
    <property type="entry name" value="WD40_repeat_dom_sf"/>
</dbReference>
<feature type="repeat" description="WD" evidence="3">
    <location>
        <begin position="390"/>
        <end position="431"/>
    </location>
</feature>
<dbReference type="InterPro" id="IPR029045">
    <property type="entry name" value="ClpP/crotonase-like_dom_sf"/>
</dbReference>
<dbReference type="PROSITE" id="PS50082">
    <property type="entry name" value="WD_REPEATS_2"/>
    <property type="match status" value="6"/>
</dbReference>
<accession>A0ABT0M637</accession>
<dbReference type="Proteomes" id="UP001202550">
    <property type="component" value="Unassembled WGS sequence"/>
</dbReference>
<proteinExistence type="predicted"/>
<dbReference type="PRINTS" id="PR00320">
    <property type="entry name" value="GPROTEINBRPT"/>
</dbReference>
<dbReference type="SUPFAM" id="SSF50978">
    <property type="entry name" value="WD40 repeat-like"/>
    <property type="match status" value="1"/>
</dbReference>
<dbReference type="PANTHER" id="PTHR19879">
    <property type="entry name" value="TRANSCRIPTION INITIATION FACTOR TFIID"/>
    <property type="match status" value="1"/>
</dbReference>
<dbReference type="EMBL" id="JALZWP010000040">
    <property type="protein sequence ID" value="MCL1630307.1"/>
    <property type="molecule type" value="Genomic_DNA"/>
</dbReference>
<organism evidence="4 5">
    <name type="scientific">Roseinatronobacter domitianus</name>
    <dbReference type="NCBI Taxonomy" id="2940293"/>
    <lineage>
        <taxon>Bacteria</taxon>
        <taxon>Pseudomonadati</taxon>
        <taxon>Pseudomonadota</taxon>
        <taxon>Alphaproteobacteria</taxon>
        <taxon>Rhodobacterales</taxon>
        <taxon>Paracoccaceae</taxon>
        <taxon>Roseinatronobacter</taxon>
    </lineage>
</organism>
<dbReference type="InterPro" id="IPR015943">
    <property type="entry name" value="WD40/YVTN_repeat-like_dom_sf"/>
</dbReference>
<dbReference type="InterPro" id="IPR001680">
    <property type="entry name" value="WD40_rpt"/>
</dbReference>
<sequence length="509" mass="55651">MKILVTIVFILFASALRAEEEPARLSLYGSFLHSAAAPHVLFFFSDIEENDAFELRRALRNHEIKLVVLLSSGGSVWESLIMAGILFDRGIDTYVPDIYHNGGCYSACAFMFFAGQNSLAVGDLAVHQVGSYDPDLDDLKRRQAETQQATQFTTSEIIGFLNEFNTPPWVFEKMFRSRAFYHFSDEEKQELSVGELDPEIQRAADDFLQVFFRPPDWTNASSFSLEGHTGNVMSASFSPDGRLILTSGHRTARIWDSETGSEVATLTGHHGQLWDAAFSPDGGRVVTASFDRTARIWDANTGDMIATLRHPSGLFQADFSPDGKQIITASSDGTAHIWDIANQREVLKLSARAGPLLTAAFSQDGMRIVTDGNDSTARIWDAKTGQEIAVIRASRQVTDAEFSPDMRSIVTASSDGAVRIWNSETGQEIATLIEPTGITSRNAKFSFDGSLVVTGDVDGTVRILDIESGQEVAELKGAEVILGLDISSNGMQIVAGGSNDKIARVWTAK</sequence>
<evidence type="ECO:0000256" key="2">
    <source>
        <dbReference type="ARBA" id="ARBA00022737"/>
    </source>
</evidence>
<evidence type="ECO:0000256" key="1">
    <source>
        <dbReference type="ARBA" id="ARBA00022574"/>
    </source>
</evidence>
<comment type="caution">
    <text evidence="4">The sequence shown here is derived from an EMBL/GenBank/DDBJ whole genome shotgun (WGS) entry which is preliminary data.</text>
</comment>
<evidence type="ECO:0000256" key="3">
    <source>
        <dbReference type="PROSITE-ProRule" id="PRU00221"/>
    </source>
</evidence>
<dbReference type="PROSITE" id="PS50294">
    <property type="entry name" value="WD_REPEATS_REGION"/>
    <property type="match status" value="5"/>
</dbReference>
<dbReference type="InterPro" id="IPR019775">
    <property type="entry name" value="WD40_repeat_CS"/>
</dbReference>
<dbReference type="InterPro" id="IPR020472">
    <property type="entry name" value="WD40_PAC1"/>
</dbReference>
<dbReference type="PANTHER" id="PTHR19879:SF9">
    <property type="entry name" value="TRANSCRIPTION INITIATION FACTOR TFIID SUBUNIT 5"/>
    <property type="match status" value="1"/>
</dbReference>
<dbReference type="Pfam" id="PF00400">
    <property type="entry name" value="WD40"/>
    <property type="match status" value="7"/>
</dbReference>
<reference evidence="4 5" key="1">
    <citation type="submission" date="2022-05" db="EMBL/GenBank/DDBJ databases">
        <title>Seasonal and diel survey of microbial diversity of the Tyrrhenian coast.</title>
        <authorList>
            <person name="Gattoni G."/>
            <person name="Corral P."/>
        </authorList>
    </citation>
    <scope>NUCLEOTIDE SEQUENCE [LARGE SCALE GENOMIC DNA]</scope>
    <source>
        <strain evidence="4 5">V10</strain>
    </source>
</reference>
<feature type="repeat" description="WD" evidence="3">
    <location>
        <begin position="307"/>
        <end position="348"/>
    </location>
</feature>
<evidence type="ECO:0000313" key="5">
    <source>
        <dbReference type="Proteomes" id="UP001202550"/>
    </source>
</evidence>
<dbReference type="Gene3D" id="2.130.10.10">
    <property type="entry name" value="YVTN repeat-like/Quinoprotein amine dehydrogenase"/>
    <property type="match status" value="3"/>
</dbReference>
<feature type="repeat" description="WD" evidence="3">
    <location>
        <begin position="445"/>
        <end position="474"/>
    </location>
</feature>
<dbReference type="PROSITE" id="PS00678">
    <property type="entry name" value="WD_REPEATS_1"/>
    <property type="match status" value="3"/>
</dbReference>
<keyword evidence="2" id="KW-0677">Repeat</keyword>
<gene>
    <name evidence="4" type="ORF">M3N55_16490</name>
</gene>
<dbReference type="RefSeq" id="WP_249060958.1">
    <property type="nucleotide sequence ID" value="NZ_JALZWP010000040.1"/>
</dbReference>
<keyword evidence="1 3" id="KW-0853">WD repeat</keyword>
<dbReference type="SMART" id="SM00320">
    <property type="entry name" value="WD40"/>
    <property type="match status" value="7"/>
</dbReference>
<dbReference type="SUPFAM" id="SSF52096">
    <property type="entry name" value="ClpP/crotonase"/>
    <property type="match status" value="1"/>
</dbReference>
<evidence type="ECO:0000313" key="4">
    <source>
        <dbReference type="EMBL" id="MCL1630307.1"/>
    </source>
</evidence>
<name>A0ABT0M637_9RHOB</name>
<dbReference type="CDD" id="cd00200">
    <property type="entry name" value="WD40"/>
    <property type="match status" value="1"/>
</dbReference>
<keyword evidence="5" id="KW-1185">Reference proteome</keyword>
<protein>
    <recommendedName>
        <fullName evidence="6">Translocation protein TolB</fullName>
    </recommendedName>
</protein>
<feature type="repeat" description="WD" evidence="3">
    <location>
        <begin position="225"/>
        <end position="265"/>
    </location>
</feature>
<feature type="repeat" description="WD" evidence="3">
    <location>
        <begin position="349"/>
        <end position="390"/>
    </location>
</feature>
<evidence type="ECO:0008006" key="6">
    <source>
        <dbReference type="Google" id="ProtNLM"/>
    </source>
</evidence>